<comment type="pathway">
    <text evidence="6">Cofactor biosynthesis; adenosylcobalamin biosynthesis; adenosylcobalamin from cob(II)yrinate a,c-diamide: step 5/7.</text>
</comment>
<dbReference type="CDD" id="cd00544">
    <property type="entry name" value="CobU"/>
    <property type="match status" value="1"/>
</dbReference>
<evidence type="ECO:0000256" key="2">
    <source>
        <dbReference type="ARBA" id="ARBA00000711"/>
    </source>
</evidence>
<comment type="caution">
    <text evidence="20">The sequence shown here is derived from an EMBL/GenBank/DDBJ whole genome shotgun (WGS) entry which is preliminary data.</text>
</comment>
<evidence type="ECO:0000256" key="19">
    <source>
        <dbReference type="PIRSR" id="PIRSR006135-2"/>
    </source>
</evidence>
<evidence type="ECO:0000256" key="16">
    <source>
        <dbReference type="ARBA" id="ARBA00029570"/>
    </source>
</evidence>
<evidence type="ECO:0000256" key="18">
    <source>
        <dbReference type="PIRSR" id="PIRSR006135-1"/>
    </source>
</evidence>
<feature type="binding site" evidence="19">
    <location>
        <begin position="12"/>
        <end position="19"/>
    </location>
    <ligand>
        <name>GTP</name>
        <dbReference type="ChEBI" id="CHEBI:37565"/>
    </ligand>
</feature>
<keyword evidence="12 19" id="KW-0547">Nucleotide-binding</keyword>
<evidence type="ECO:0000256" key="5">
    <source>
        <dbReference type="ARBA" id="ARBA00004692"/>
    </source>
</evidence>
<evidence type="ECO:0000256" key="6">
    <source>
        <dbReference type="ARBA" id="ARBA00005159"/>
    </source>
</evidence>
<dbReference type="InterPro" id="IPR003203">
    <property type="entry name" value="CobU/CobP"/>
</dbReference>
<dbReference type="Gene3D" id="3.40.50.300">
    <property type="entry name" value="P-loop containing nucleotide triphosphate hydrolases"/>
    <property type="match status" value="1"/>
</dbReference>
<comment type="catalytic activity">
    <reaction evidence="1">
        <text>adenosylcob(III)inamide + ATP = adenosylcob(III)inamide phosphate + ADP + H(+)</text>
        <dbReference type="Rhea" id="RHEA:15769"/>
        <dbReference type="ChEBI" id="CHEBI:2480"/>
        <dbReference type="ChEBI" id="CHEBI:15378"/>
        <dbReference type="ChEBI" id="CHEBI:30616"/>
        <dbReference type="ChEBI" id="CHEBI:58502"/>
        <dbReference type="ChEBI" id="CHEBI:456216"/>
        <dbReference type="EC" id="2.7.1.156"/>
    </reaction>
</comment>
<evidence type="ECO:0000256" key="3">
    <source>
        <dbReference type="ARBA" id="ARBA00001522"/>
    </source>
</evidence>
<dbReference type="PANTHER" id="PTHR34848:SF1">
    <property type="entry name" value="BIFUNCTIONAL ADENOSYLCOBALAMIN BIOSYNTHESIS PROTEIN COBU"/>
    <property type="match status" value="1"/>
</dbReference>
<dbReference type="InterPro" id="IPR027417">
    <property type="entry name" value="P-loop_NTPase"/>
</dbReference>
<name>A0A5J5HBS0_9BACI</name>
<comment type="catalytic activity">
    <reaction evidence="2">
        <text>adenosylcob(III)inamide phosphate + GTP + H(+) = adenosylcob(III)inamide-GDP + diphosphate</text>
        <dbReference type="Rhea" id="RHEA:22712"/>
        <dbReference type="ChEBI" id="CHEBI:15378"/>
        <dbReference type="ChEBI" id="CHEBI:33019"/>
        <dbReference type="ChEBI" id="CHEBI:37565"/>
        <dbReference type="ChEBI" id="CHEBI:58502"/>
        <dbReference type="ChEBI" id="CHEBI:60487"/>
        <dbReference type="EC" id="2.7.7.62"/>
    </reaction>
</comment>
<keyword evidence="20" id="KW-0548">Nucleotidyltransferase</keyword>
<comment type="catalytic activity">
    <reaction evidence="3">
        <text>adenosylcob(III)inamide + GTP = adenosylcob(III)inamide phosphate + GDP + H(+)</text>
        <dbReference type="Rhea" id="RHEA:15765"/>
        <dbReference type="ChEBI" id="CHEBI:2480"/>
        <dbReference type="ChEBI" id="CHEBI:15378"/>
        <dbReference type="ChEBI" id="CHEBI:37565"/>
        <dbReference type="ChEBI" id="CHEBI:58189"/>
        <dbReference type="ChEBI" id="CHEBI:58502"/>
        <dbReference type="EC" id="2.7.1.156"/>
    </reaction>
</comment>
<sequence>MAQLESIIFITGGVRSGKSRFAEKLTADIWKKSKTGRLHYIAAMQPSDTEMTDRILKHREDRNQSGLDWNTWEKPVSIGELAAFFHQQDVVLLDCLTTWLNNELFFEEDNWQKENFLADLFEVMWDGVVLIAQKVRTLVIVSNEVLNEPIASNELVFQYSRLLGKLHQRIVASASRAFLVESGIPLEMKGVVK</sequence>
<dbReference type="Pfam" id="PF02283">
    <property type="entry name" value="CobU"/>
    <property type="match status" value="1"/>
</dbReference>
<dbReference type="GO" id="GO:0008820">
    <property type="term" value="F:cobinamide phosphate guanylyltransferase activity"/>
    <property type="evidence" value="ECO:0007669"/>
    <property type="project" value="UniProtKB-EC"/>
</dbReference>
<comment type="similarity">
    <text evidence="7">Belongs to the CobU/CobP family.</text>
</comment>
<reference evidence="20 21" key="1">
    <citation type="submission" date="2019-09" db="EMBL/GenBank/DDBJ databases">
        <title>Whole genome sequences of isolates from the Mars Exploration Rovers.</title>
        <authorList>
            <person name="Seuylemezian A."/>
            <person name="Vaishampayan P."/>
        </authorList>
    </citation>
    <scope>NUCLEOTIDE SEQUENCE [LARGE SCALE GENOMIC DNA]</scope>
    <source>
        <strain evidence="20 21">MER_TA_151</strain>
    </source>
</reference>
<dbReference type="UniPathway" id="UPA00148">
    <property type="reaction ID" value="UER00236"/>
</dbReference>
<keyword evidence="11 20" id="KW-0808">Transferase</keyword>
<dbReference type="Proteomes" id="UP000326671">
    <property type="component" value="Unassembled WGS sequence"/>
</dbReference>
<comment type="function">
    <text evidence="4">Catalyzes ATP-dependent phosphorylation of adenosylcobinamide and addition of GMP to adenosylcobinamide phosphate.</text>
</comment>
<organism evidence="20 21">
    <name type="scientific">Niallia endozanthoxylica</name>
    <dbReference type="NCBI Taxonomy" id="2036016"/>
    <lineage>
        <taxon>Bacteria</taxon>
        <taxon>Bacillati</taxon>
        <taxon>Bacillota</taxon>
        <taxon>Bacilli</taxon>
        <taxon>Bacillales</taxon>
        <taxon>Bacillaceae</taxon>
        <taxon>Niallia</taxon>
    </lineage>
</organism>
<keyword evidence="15 19" id="KW-0342">GTP-binding</keyword>
<gene>
    <name evidence="20" type="ORF">F4V44_21700</name>
</gene>
<dbReference type="PIRSF" id="PIRSF006135">
    <property type="entry name" value="CobU"/>
    <property type="match status" value="1"/>
</dbReference>
<feature type="binding site" evidence="19">
    <location>
        <begin position="59"/>
        <end position="62"/>
    </location>
    <ligand>
        <name>GTP</name>
        <dbReference type="ChEBI" id="CHEBI:37565"/>
    </ligand>
</feature>
<dbReference type="GO" id="GO:0009236">
    <property type="term" value="P:cobalamin biosynthetic process"/>
    <property type="evidence" value="ECO:0007669"/>
    <property type="project" value="UniProtKB-UniPathway"/>
</dbReference>
<dbReference type="EC" id="2.7.1.156" evidence="8"/>
<dbReference type="GO" id="GO:0005524">
    <property type="term" value="F:ATP binding"/>
    <property type="evidence" value="ECO:0007669"/>
    <property type="project" value="UniProtKB-KW"/>
</dbReference>
<evidence type="ECO:0000256" key="12">
    <source>
        <dbReference type="ARBA" id="ARBA00022741"/>
    </source>
</evidence>
<evidence type="ECO:0000256" key="15">
    <source>
        <dbReference type="ARBA" id="ARBA00023134"/>
    </source>
</evidence>
<feature type="active site" description="GMP-histidine intermediate" evidence="18">
    <location>
        <position position="58"/>
    </location>
</feature>
<comment type="pathway">
    <text evidence="5">Cofactor biosynthesis; adenosylcobalamin biosynthesis; adenosylcobalamin from cob(II)yrinate a,c-diamide: step 6/7.</text>
</comment>
<accession>A0A5J5HBS0</accession>
<dbReference type="GO" id="GO:0005525">
    <property type="term" value="F:GTP binding"/>
    <property type="evidence" value="ECO:0007669"/>
    <property type="project" value="UniProtKB-KW"/>
</dbReference>
<evidence type="ECO:0000256" key="10">
    <source>
        <dbReference type="ARBA" id="ARBA00022573"/>
    </source>
</evidence>
<evidence type="ECO:0000256" key="9">
    <source>
        <dbReference type="ARBA" id="ARBA00012523"/>
    </source>
</evidence>
<dbReference type="OrthoDB" id="9799422at2"/>
<feature type="binding site" evidence="19">
    <location>
        <position position="94"/>
    </location>
    <ligand>
        <name>GTP</name>
        <dbReference type="ChEBI" id="CHEBI:37565"/>
    </ligand>
</feature>
<keyword evidence="21" id="KW-1185">Reference proteome</keyword>
<evidence type="ECO:0000313" key="20">
    <source>
        <dbReference type="EMBL" id="KAA9017083.1"/>
    </source>
</evidence>
<dbReference type="AlphaFoldDB" id="A0A5J5HBS0"/>
<proteinExistence type="inferred from homology"/>
<keyword evidence="10" id="KW-0169">Cobalamin biosynthesis</keyword>
<evidence type="ECO:0000256" key="11">
    <source>
        <dbReference type="ARBA" id="ARBA00022679"/>
    </source>
</evidence>
<protein>
    <recommendedName>
        <fullName evidence="16">Adenosylcobinamide kinase</fullName>
        <ecNumber evidence="8">2.7.1.156</ecNumber>
        <ecNumber evidence="9">2.7.7.62</ecNumber>
    </recommendedName>
    <alternativeName>
        <fullName evidence="17">Adenosylcobinamide-phosphate guanylyltransferase</fullName>
    </alternativeName>
</protein>
<evidence type="ECO:0000256" key="4">
    <source>
        <dbReference type="ARBA" id="ARBA00003889"/>
    </source>
</evidence>
<dbReference type="RefSeq" id="WP_150442095.1">
    <property type="nucleotide sequence ID" value="NZ_VYKL01000037.1"/>
</dbReference>
<keyword evidence="13 20" id="KW-0418">Kinase</keyword>
<dbReference type="SUPFAM" id="SSF52540">
    <property type="entry name" value="P-loop containing nucleoside triphosphate hydrolases"/>
    <property type="match status" value="1"/>
</dbReference>
<evidence type="ECO:0000256" key="1">
    <source>
        <dbReference type="ARBA" id="ARBA00000312"/>
    </source>
</evidence>
<evidence type="ECO:0000256" key="8">
    <source>
        <dbReference type="ARBA" id="ARBA00012016"/>
    </source>
</evidence>
<evidence type="ECO:0000256" key="13">
    <source>
        <dbReference type="ARBA" id="ARBA00022777"/>
    </source>
</evidence>
<dbReference type="GO" id="GO:0043752">
    <property type="term" value="F:adenosylcobinamide kinase activity"/>
    <property type="evidence" value="ECO:0007669"/>
    <property type="project" value="UniProtKB-EC"/>
</dbReference>
<evidence type="ECO:0000256" key="7">
    <source>
        <dbReference type="ARBA" id="ARBA00007490"/>
    </source>
</evidence>
<keyword evidence="14" id="KW-0067">ATP-binding</keyword>
<evidence type="ECO:0000256" key="17">
    <source>
        <dbReference type="ARBA" id="ARBA00030571"/>
    </source>
</evidence>
<dbReference type="PANTHER" id="PTHR34848">
    <property type="match status" value="1"/>
</dbReference>
<dbReference type="EMBL" id="VYKL01000037">
    <property type="protein sequence ID" value="KAA9017083.1"/>
    <property type="molecule type" value="Genomic_DNA"/>
</dbReference>
<dbReference type="EC" id="2.7.7.62" evidence="9"/>
<evidence type="ECO:0000256" key="14">
    <source>
        <dbReference type="ARBA" id="ARBA00022840"/>
    </source>
</evidence>
<feature type="binding site" evidence="19">
    <location>
        <position position="73"/>
    </location>
    <ligand>
        <name>GTP</name>
        <dbReference type="ChEBI" id="CHEBI:37565"/>
    </ligand>
</feature>
<evidence type="ECO:0000313" key="21">
    <source>
        <dbReference type="Proteomes" id="UP000326671"/>
    </source>
</evidence>